<dbReference type="AlphaFoldDB" id="A0A0E3NCC0"/>
<gene>
    <name evidence="1" type="ORF">MSTHT_0662</name>
</gene>
<organism evidence="1 2">
    <name type="scientific">Methanosarcina thermophila (strain ATCC 43570 / DSM 1825 / OCM 12 / VKM B-1830 / TM-1)</name>
    <dbReference type="NCBI Taxonomy" id="523844"/>
    <lineage>
        <taxon>Archaea</taxon>
        <taxon>Methanobacteriati</taxon>
        <taxon>Methanobacteriota</taxon>
        <taxon>Stenosarchaea group</taxon>
        <taxon>Methanomicrobia</taxon>
        <taxon>Methanosarcinales</taxon>
        <taxon>Methanosarcinaceae</taxon>
        <taxon>Methanosarcina</taxon>
    </lineage>
</organism>
<protein>
    <recommendedName>
        <fullName evidence="3">CoA-binding domain-containing protein</fullName>
    </recommendedName>
</protein>
<dbReference type="HOGENOM" id="CLU_149101_0_0_2"/>
<proteinExistence type="predicted"/>
<dbReference type="KEGG" id="mthr:MSTHT_0662"/>
<name>A0A0E3NCC0_METTT</name>
<sequence>MDPTGLDREKFWDAEAFTIITDRTKPAMKWAASELKNRGKKVYLVDLSGKPDPNSLTDVTSLPSGIANAVIGITKSDPGDLIPLLREKGASKIWLHWRTETEKALEACQKLKLECITGYCPMMYLGSGLSIHGVHRTIAKVTGKY</sequence>
<reference evidence="1 2" key="1">
    <citation type="submission" date="2014-07" db="EMBL/GenBank/DDBJ databases">
        <title>Methanogenic archaea and the global carbon cycle.</title>
        <authorList>
            <person name="Henriksen J.R."/>
            <person name="Luke J."/>
            <person name="Reinhart S."/>
            <person name="Benedict M.N."/>
            <person name="Youngblut N.D."/>
            <person name="Metcalf M.E."/>
            <person name="Whitaker R.J."/>
            <person name="Metcalf W.W."/>
        </authorList>
    </citation>
    <scope>NUCLEOTIDE SEQUENCE [LARGE SCALE GENOMIC DNA]</scope>
    <source>
        <strain evidence="2">ATCC 43570 / DSM 1825 / OCM 12 / VKM B-1830 / TM-1</strain>
    </source>
</reference>
<evidence type="ECO:0000313" key="1">
    <source>
        <dbReference type="EMBL" id="AKB12420.1"/>
    </source>
</evidence>
<dbReference type="OrthoDB" id="130616at2157"/>
<dbReference type="SUPFAM" id="SSF51735">
    <property type="entry name" value="NAD(P)-binding Rossmann-fold domains"/>
    <property type="match status" value="1"/>
</dbReference>
<dbReference type="PATRIC" id="fig|523844.20.peg.845"/>
<dbReference type="EMBL" id="CP009501">
    <property type="protein sequence ID" value="AKB12420.1"/>
    <property type="molecule type" value="Genomic_DNA"/>
</dbReference>
<evidence type="ECO:0000313" key="2">
    <source>
        <dbReference type="Proteomes" id="UP000066529"/>
    </source>
</evidence>
<dbReference type="Proteomes" id="UP000066529">
    <property type="component" value="Chromosome"/>
</dbReference>
<dbReference type="Gene3D" id="3.40.50.720">
    <property type="entry name" value="NAD(P)-binding Rossmann-like Domain"/>
    <property type="match status" value="1"/>
</dbReference>
<accession>A0A0E3NCC0</accession>
<dbReference type="GeneID" id="41601312"/>
<dbReference type="RefSeq" id="WP_048168356.1">
    <property type="nucleotide sequence ID" value="NZ_CP009501.1"/>
</dbReference>
<evidence type="ECO:0008006" key="3">
    <source>
        <dbReference type="Google" id="ProtNLM"/>
    </source>
</evidence>
<dbReference type="InterPro" id="IPR036291">
    <property type="entry name" value="NAD(P)-bd_dom_sf"/>
</dbReference>